<keyword evidence="6" id="KW-1185">Reference proteome</keyword>
<dbReference type="Gene3D" id="3.30.710.10">
    <property type="entry name" value="Potassium Channel Kv1.1, Chain A"/>
    <property type="match status" value="1"/>
</dbReference>
<dbReference type="SMART" id="SM00225">
    <property type="entry name" value="BTB"/>
    <property type="match status" value="1"/>
</dbReference>
<dbReference type="Pfam" id="PF22486">
    <property type="entry name" value="MATH_2"/>
    <property type="match status" value="1"/>
</dbReference>
<dbReference type="Pfam" id="PF24570">
    <property type="entry name" value="BACK_BPM_SPOP"/>
    <property type="match status" value="1"/>
</dbReference>
<dbReference type="Gene3D" id="1.25.40.420">
    <property type="match status" value="1"/>
</dbReference>
<dbReference type="AlphaFoldDB" id="A0A835AM82"/>
<evidence type="ECO:0000313" key="5">
    <source>
        <dbReference type="EMBL" id="KAF8662679.1"/>
    </source>
</evidence>
<dbReference type="PANTHER" id="PTHR26379">
    <property type="entry name" value="BTB/POZ AND MATH DOMAIN-CONTAINING PROTEIN 1"/>
    <property type="match status" value="1"/>
</dbReference>
<dbReference type="PANTHER" id="PTHR26379:SF474">
    <property type="entry name" value="OS08G0228200 PROTEIN"/>
    <property type="match status" value="1"/>
</dbReference>
<feature type="domain" description="MATH" evidence="4">
    <location>
        <begin position="22"/>
        <end position="146"/>
    </location>
</feature>
<evidence type="ECO:0000259" key="4">
    <source>
        <dbReference type="PROSITE" id="PS50144"/>
    </source>
</evidence>
<evidence type="ECO:0000256" key="1">
    <source>
        <dbReference type="ARBA" id="ARBA00004906"/>
    </source>
</evidence>
<dbReference type="Proteomes" id="UP000636709">
    <property type="component" value="Unassembled WGS sequence"/>
</dbReference>
<dbReference type="InterPro" id="IPR011333">
    <property type="entry name" value="SKP1/BTB/POZ_sf"/>
</dbReference>
<gene>
    <name evidence="5" type="ORF">HU200_056282</name>
</gene>
<comment type="caution">
    <text evidence="5">The sequence shown here is derived from an EMBL/GenBank/DDBJ whole genome shotgun (WGS) entry which is preliminary data.</text>
</comment>
<dbReference type="SUPFAM" id="SSF49599">
    <property type="entry name" value="TRAF domain-like"/>
    <property type="match status" value="1"/>
</dbReference>
<comment type="pathway">
    <text evidence="1">Protein modification; protein ubiquitination.</text>
</comment>
<dbReference type="PROSITE" id="PS50144">
    <property type="entry name" value="MATH"/>
    <property type="match status" value="1"/>
</dbReference>
<dbReference type="InterPro" id="IPR002083">
    <property type="entry name" value="MATH/TRAF_dom"/>
</dbReference>
<feature type="domain" description="BTB" evidence="3">
    <location>
        <begin position="144"/>
        <end position="234"/>
    </location>
</feature>
<dbReference type="InterPro" id="IPR045005">
    <property type="entry name" value="BPM1-6"/>
</dbReference>
<evidence type="ECO:0000256" key="2">
    <source>
        <dbReference type="ARBA" id="ARBA00010846"/>
    </source>
</evidence>
<dbReference type="Gene3D" id="2.60.210.10">
    <property type="entry name" value="Apoptosis, Tumor Necrosis Factor Receptor Associated Protein 2, Chain A"/>
    <property type="match status" value="1"/>
</dbReference>
<dbReference type="InterPro" id="IPR000210">
    <property type="entry name" value="BTB/POZ_dom"/>
</dbReference>
<dbReference type="Pfam" id="PF00651">
    <property type="entry name" value="BTB"/>
    <property type="match status" value="1"/>
</dbReference>
<dbReference type="SUPFAM" id="SSF54695">
    <property type="entry name" value="POZ domain"/>
    <property type="match status" value="1"/>
</dbReference>
<dbReference type="OrthoDB" id="691723at2759"/>
<dbReference type="EMBL" id="JACEFO010002380">
    <property type="protein sequence ID" value="KAF8662679.1"/>
    <property type="molecule type" value="Genomic_DNA"/>
</dbReference>
<dbReference type="GO" id="GO:0016567">
    <property type="term" value="P:protein ubiquitination"/>
    <property type="evidence" value="ECO:0007669"/>
    <property type="project" value="InterPro"/>
</dbReference>
<reference evidence="5" key="1">
    <citation type="submission" date="2020-07" db="EMBL/GenBank/DDBJ databases">
        <title>Genome sequence and genetic diversity analysis of an under-domesticated orphan crop, white fonio (Digitaria exilis).</title>
        <authorList>
            <person name="Bennetzen J.L."/>
            <person name="Chen S."/>
            <person name="Ma X."/>
            <person name="Wang X."/>
            <person name="Yssel A.E.J."/>
            <person name="Chaluvadi S.R."/>
            <person name="Johnson M."/>
            <person name="Gangashetty P."/>
            <person name="Hamidou F."/>
            <person name="Sanogo M.D."/>
            <person name="Zwaenepoel A."/>
            <person name="Wallace J."/>
            <person name="Van De Peer Y."/>
            <person name="Van Deynze A."/>
        </authorList>
    </citation>
    <scope>NUCLEOTIDE SEQUENCE</scope>
    <source>
        <tissue evidence="5">Leaves</tissue>
    </source>
</reference>
<evidence type="ECO:0000313" key="6">
    <source>
        <dbReference type="Proteomes" id="UP000636709"/>
    </source>
</evidence>
<proteinExistence type="inferred from homology"/>
<dbReference type="CDD" id="cd00121">
    <property type="entry name" value="MATH"/>
    <property type="match status" value="1"/>
</dbReference>
<protein>
    <submittedName>
        <fullName evidence="5">Uncharacterized protein</fullName>
    </submittedName>
</protein>
<dbReference type="InterPro" id="IPR056423">
    <property type="entry name" value="BACK_BPM_SPOP"/>
</dbReference>
<name>A0A835AM82_9POAL</name>
<dbReference type="InterPro" id="IPR008974">
    <property type="entry name" value="TRAF-like"/>
</dbReference>
<organism evidence="5 6">
    <name type="scientific">Digitaria exilis</name>
    <dbReference type="NCBI Taxonomy" id="1010633"/>
    <lineage>
        <taxon>Eukaryota</taxon>
        <taxon>Viridiplantae</taxon>
        <taxon>Streptophyta</taxon>
        <taxon>Embryophyta</taxon>
        <taxon>Tracheophyta</taxon>
        <taxon>Spermatophyta</taxon>
        <taxon>Magnoliopsida</taxon>
        <taxon>Liliopsida</taxon>
        <taxon>Poales</taxon>
        <taxon>Poaceae</taxon>
        <taxon>PACMAD clade</taxon>
        <taxon>Panicoideae</taxon>
        <taxon>Panicodae</taxon>
        <taxon>Paniceae</taxon>
        <taxon>Anthephorinae</taxon>
        <taxon>Digitaria</taxon>
    </lineage>
</organism>
<sequence length="349" mass="39089">MASEQLPRRTRTTSRCTPRAARGTHAFDIAGYSHLIKGLSDGQYFIQSGAFQVGGCSWCIRYFPGGREVIAVHLELLSQDHVRACFNFRLVNPVNGSSTAVSSSAVQLFDTVSKGIRFGRGQIMLGKELEGSEFLRDDRLVIECDVTVFMEPQVVAMISTASSMGGHDEDEVFNAHAIVLAMRSRVFKKEFYGHMKESSRVDQQDRTVIVEDMQPAVFRALLRFIYTDCLVFTDVSDHDEDKTELTKHLLVAADRYDIPGLRFLCQKDLCESLAVETVAATLAFADQHNCIKLKDACIEFITSLPSIDDVVASEAYKILKESYPACLVDIYESVTRELYASRNQIEHDI</sequence>
<accession>A0A835AM82</accession>
<dbReference type="PROSITE" id="PS50097">
    <property type="entry name" value="BTB"/>
    <property type="match status" value="1"/>
</dbReference>
<comment type="similarity">
    <text evidence="2">Belongs to the Tdpoz family.</text>
</comment>
<evidence type="ECO:0000259" key="3">
    <source>
        <dbReference type="PROSITE" id="PS50097"/>
    </source>
</evidence>